<evidence type="ECO:0000256" key="3">
    <source>
        <dbReference type="ARBA" id="ARBA00022670"/>
    </source>
</evidence>
<keyword evidence="6" id="KW-0325">Glycoprotein</keyword>
<dbReference type="InterPro" id="IPR029058">
    <property type="entry name" value="AB_hydrolase_fold"/>
</dbReference>
<feature type="chain" id="PRO_5043094816" description="Carboxypeptidase" evidence="7">
    <location>
        <begin position="20"/>
        <end position="464"/>
    </location>
</feature>
<keyword evidence="5 7" id="KW-0378">Hydrolase</keyword>
<evidence type="ECO:0000256" key="5">
    <source>
        <dbReference type="ARBA" id="ARBA00022801"/>
    </source>
</evidence>
<dbReference type="GO" id="GO:0006508">
    <property type="term" value="P:proteolysis"/>
    <property type="evidence" value="ECO:0007669"/>
    <property type="project" value="UniProtKB-KW"/>
</dbReference>
<dbReference type="EMBL" id="JARQZJ010000041">
    <property type="protein sequence ID" value="KAK9877390.1"/>
    <property type="molecule type" value="Genomic_DNA"/>
</dbReference>
<sequence>MNVAFVCSIVILCFSLVSCKLGRTHSVPYVPLQEGESPGEPLILTPYINDDRIDEARRLSEVPKELFLGVESYSGYFTVDEEHDSNSFFWFIPSTDTDYRKAPLLLWLQGGPGWPSIYATFTENGPFEVMKDSNELKRRDISWTSTHSLIYIDNPVGTGFSFTNGRWCTNEKEIGEDLYKALIQFFQLFPELQHNDFFITGESYAGKYIPAIAYTIHQKNPQADIKINLKGLAIGNGLSDTINQLNYGDFLYQVGLIDANVQKNMREVEDRVAELIRIEKYEEAFFLYDSLVIGDYVQTIVKNATGFRNFYNILQPEKVDNSQYSAFVQQGHIRKALHVGNVSFATDKEVAPSLNEDFMQSVAPWISELLSHYKVLIYNGQLDIIIAYPLTLNYLKHLNFDAAEEYKTAQRHEWIVNGEIAGYVKTAGHLTEVLVRNAGHVVPADQPEWAYDLISKFVRDIPLY</sequence>
<dbReference type="FunFam" id="3.40.50.1820:FF:000096">
    <property type="entry name" value="Carboxypeptidase vitellogenic-like"/>
    <property type="match status" value="1"/>
</dbReference>
<reference evidence="8 9" key="1">
    <citation type="submission" date="2023-03" db="EMBL/GenBank/DDBJ databases">
        <title>Genome insight into feeding habits of ladybird beetles.</title>
        <authorList>
            <person name="Li H.-S."/>
            <person name="Huang Y.-H."/>
            <person name="Pang H."/>
        </authorList>
    </citation>
    <scope>NUCLEOTIDE SEQUENCE [LARGE SCALE GENOMIC DNA]</scope>
    <source>
        <strain evidence="8">SYSU_2023b</strain>
        <tissue evidence="8">Whole body</tissue>
    </source>
</reference>
<feature type="signal peptide" evidence="7">
    <location>
        <begin position="1"/>
        <end position="19"/>
    </location>
</feature>
<evidence type="ECO:0000256" key="2">
    <source>
        <dbReference type="ARBA" id="ARBA00022645"/>
    </source>
</evidence>
<comment type="similarity">
    <text evidence="1 7">Belongs to the peptidase S10 family.</text>
</comment>
<name>A0AAW1U4I9_9CUCU</name>
<dbReference type="Pfam" id="PF00450">
    <property type="entry name" value="Peptidase_S10"/>
    <property type="match status" value="1"/>
</dbReference>
<dbReference type="InterPro" id="IPR018202">
    <property type="entry name" value="Ser_caboxypep_ser_AS"/>
</dbReference>
<evidence type="ECO:0000256" key="7">
    <source>
        <dbReference type="RuleBase" id="RU361156"/>
    </source>
</evidence>
<dbReference type="AlphaFoldDB" id="A0AAW1U4I9"/>
<dbReference type="InterPro" id="IPR033124">
    <property type="entry name" value="Ser_caboxypep_his_AS"/>
</dbReference>
<keyword evidence="4 7" id="KW-0732">Signal</keyword>
<dbReference type="PROSITE" id="PS00131">
    <property type="entry name" value="CARBOXYPEPT_SER_SER"/>
    <property type="match status" value="1"/>
</dbReference>
<dbReference type="GO" id="GO:0004185">
    <property type="term" value="F:serine-type carboxypeptidase activity"/>
    <property type="evidence" value="ECO:0007669"/>
    <property type="project" value="UniProtKB-UniRule"/>
</dbReference>
<keyword evidence="9" id="KW-1185">Reference proteome</keyword>
<proteinExistence type="inferred from homology"/>
<comment type="caution">
    <text evidence="8">The sequence shown here is derived from an EMBL/GenBank/DDBJ whole genome shotgun (WGS) entry which is preliminary data.</text>
</comment>
<accession>A0AAW1U4I9</accession>
<evidence type="ECO:0000313" key="9">
    <source>
        <dbReference type="Proteomes" id="UP001431783"/>
    </source>
</evidence>
<organism evidence="8 9">
    <name type="scientific">Henosepilachna vigintioctopunctata</name>
    <dbReference type="NCBI Taxonomy" id="420089"/>
    <lineage>
        <taxon>Eukaryota</taxon>
        <taxon>Metazoa</taxon>
        <taxon>Ecdysozoa</taxon>
        <taxon>Arthropoda</taxon>
        <taxon>Hexapoda</taxon>
        <taxon>Insecta</taxon>
        <taxon>Pterygota</taxon>
        <taxon>Neoptera</taxon>
        <taxon>Endopterygota</taxon>
        <taxon>Coleoptera</taxon>
        <taxon>Polyphaga</taxon>
        <taxon>Cucujiformia</taxon>
        <taxon>Coccinelloidea</taxon>
        <taxon>Coccinellidae</taxon>
        <taxon>Epilachninae</taxon>
        <taxon>Epilachnini</taxon>
        <taxon>Henosepilachna</taxon>
    </lineage>
</organism>
<dbReference type="PANTHER" id="PTHR11802:SF472">
    <property type="entry name" value="SERINE CARBOXYPEPTIDASE CPVL-RELATED"/>
    <property type="match status" value="1"/>
</dbReference>
<evidence type="ECO:0000256" key="4">
    <source>
        <dbReference type="ARBA" id="ARBA00022729"/>
    </source>
</evidence>
<dbReference type="SUPFAM" id="SSF53474">
    <property type="entry name" value="alpha/beta-Hydrolases"/>
    <property type="match status" value="1"/>
</dbReference>
<evidence type="ECO:0000313" key="8">
    <source>
        <dbReference type="EMBL" id="KAK9877390.1"/>
    </source>
</evidence>
<evidence type="ECO:0000256" key="6">
    <source>
        <dbReference type="ARBA" id="ARBA00023180"/>
    </source>
</evidence>
<keyword evidence="3 7" id="KW-0645">Protease</keyword>
<dbReference type="PANTHER" id="PTHR11802">
    <property type="entry name" value="SERINE PROTEASE FAMILY S10 SERINE CARBOXYPEPTIDASE"/>
    <property type="match status" value="1"/>
</dbReference>
<gene>
    <name evidence="8" type="ORF">WA026_017786</name>
</gene>
<dbReference type="InterPro" id="IPR001563">
    <property type="entry name" value="Peptidase_S10"/>
</dbReference>
<dbReference type="Gene3D" id="3.40.50.1820">
    <property type="entry name" value="alpha/beta hydrolase"/>
    <property type="match status" value="1"/>
</dbReference>
<dbReference type="PROSITE" id="PS00560">
    <property type="entry name" value="CARBOXYPEPT_SER_HIS"/>
    <property type="match status" value="1"/>
</dbReference>
<dbReference type="EC" id="3.4.16.-" evidence="7"/>
<keyword evidence="2 7" id="KW-0121">Carboxypeptidase</keyword>
<protein>
    <recommendedName>
        <fullName evidence="7">Carboxypeptidase</fullName>
        <ecNumber evidence="7">3.4.16.-</ecNumber>
    </recommendedName>
</protein>
<evidence type="ECO:0000256" key="1">
    <source>
        <dbReference type="ARBA" id="ARBA00009431"/>
    </source>
</evidence>
<dbReference type="PRINTS" id="PR00724">
    <property type="entry name" value="CRBOXYPTASEC"/>
</dbReference>
<dbReference type="Proteomes" id="UP001431783">
    <property type="component" value="Unassembled WGS sequence"/>
</dbReference>